<keyword evidence="6" id="KW-1185">Reference proteome</keyword>
<feature type="transmembrane region" description="Helical" evidence="2">
    <location>
        <begin position="6"/>
        <end position="24"/>
    </location>
</feature>
<keyword evidence="2" id="KW-1133">Transmembrane helix</keyword>
<keyword evidence="1" id="KW-0175">Coiled coil</keyword>
<evidence type="ECO:0000313" key="5">
    <source>
        <dbReference type="EMBL" id="SFC62186.1"/>
    </source>
</evidence>
<gene>
    <name evidence="5" type="ORF">SAMN05216167_1029</name>
</gene>
<feature type="domain" description="Signal transduction histidine kinase internal region" evidence="3">
    <location>
        <begin position="257"/>
        <end position="334"/>
    </location>
</feature>
<dbReference type="GO" id="GO:0000155">
    <property type="term" value="F:phosphorelay sensor kinase activity"/>
    <property type="evidence" value="ECO:0007669"/>
    <property type="project" value="InterPro"/>
</dbReference>
<dbReference type="PANTHER" id="PTHR34220:SF7">
    <property type="entry name" value="SENSOR HISTIDINE KINASE YPDA"/>
    <property type="match status" value="1"/>
</dbReference>
<dbReference type="InterPro" id="IPR050640">
    <property type="entry name" value="Bact_2-comp_sensor_kinase"/>
</dbReference>
<evidence type="ECO:0000313" key="6">
    <source>
        <dbReference type="Proteomes" id="UP000198598"/>
    </source>
</evidence>
<dbReference type="PANTHER" id="PTHR34220">
    <property type="entry name" value="SENSOR HISTIDINE KINASE YPDA"/>
    <property type="match status" value="1"/>
</dbReference>
<sequence length="447" mass="51754">MMRYETWLFLFLGMMMAILLYNLVQWCLYRERIYGLYTVYLLVWLLYFPLREAENISAHTADFVRIIGPMAAYFVYYDFTIAFLNLQDRHPALLRLFRITQAGLVTYLVIEVVFCFFSDYWKLPIHELIHTVVRTGLAVLSGYIVVTIYQKKDIISRFFITGSSMLVLGALVAMILTMSLANISSGVFWFTPLTYLQAGIVLKLLFFSIGLTYRHRRDVLKKSLIQQALLRERELRHHDHTEANQTVQSLQQEVAEMQMRALQAQLSPHFLFNSLNSLSALIADEPTKAEQFVDELSSVYRYLLQANDRELTSLSMEMKFINSYYHLLKTRYGQGIRLEIAIDNAHEECLLPPLTLQLLIENAVKHNVVSSSSPLTIRIFTNSENLLVVRNNLQRKGINRFSSTKKGLQNINMKYRLLNQPTIDICESDEAFDVIVPLIPAKAQLTF</sequence>
<feature type="transmembrane region" description="Helical" evidence="2">
    <location>
        <begin position="33"/>
        <end position="50"/>
    </location>
</feature>
<organism evidence="5 6">
    <name type="scientific">Spirosoma endophyticum</name>
    <dbReference type="NCBI Taxonomy" id="662367"/>
    <lineage>
        <taxon>Bacteria</taxon>
        <taxon>Pseudomonadati</taxon>
        <taxon>Bacteroidota</taxon>
        <taxon>Cytophagia</taxon>
        <taxon>Cytophagales</taxon>
        <taxon>Cytophagaceae</taxon>
        <taxon>Spirosoma</taxon>
    </lineage>
</organism>
<evidence type="ECO:0000256" key="1">
    <source>
        <dbReference type="SAM" id="Coils"/>
    </source>
</evidence>
<accession>A0A1I1KMT0</accession>
<feature type="transmembrane region" description="Helical" evidence="2">
    <location>
        <begin position="99"/>
        <end position="121"/>
    </location>
</feature>
<keyword evidence="2" id="KW-0472">Membrane</keyword>
<feature type="transmembrane region" description="Helical" evidence="2">
    <location>
        <begin position="193"/>
        <end position="213"/>
    </location>
</feature>
<name>A0A1I1KMT0_9BACT</name>
<evidence type="ECO:0000256" key="2">
    <source>
        <dbReference type="SAM" id="Phobius"/>
    </source>
</evidence>
<dbReference type="STRING" id="662367.SAMN05216167_1029"/>
<dbReference type="EMBL" id="FOLQ01000002">
    <property type="protein sequence ID" value="SFC62186.1"/>
    <property type="molecule type" value="Genomic_DNA"/>
</dbReference>
<dbReference type="InterPro" id="IPR011623">
    <property type="entry name" value="7TMR_DISM_rcpt_extracell_dom1"/>
</dbReference>
<evidence type="ECO:0000259" key="4">
    <source>
        <dbReference type="Pfam" id="PF07695"/>
    </source>
</evidence>
<dbReference type="GO" id="GO:0016020">
    <property type="term" value="C:membrane"/>
    <property type="evidence" value="ECO:0007669"/>
    <property type="project" value="InterPro"/>
</dbReference>
<dbReference type="InterPro" id="IPR010559">
    <property type="entry name" value="Sig_transdc_His_kin_internal"/>
</dbReference>
<dbReference type="AlphaFoldDB" id="A0A1I1KMT0"/>
<reference evidence="5 6" key="1">
    <citation type="submission" date="2016-10" db="EMBL/GenBank/DDBJ databases">
        <authorList>
            <person name="de Groot N.N."/>
        </authorList>
    </citation>
    <scope>NUCLEOTIDE SEQUENCE [LARGE SCALE GENOMIC DNA]</scope>
    <source>
        <strain evidence="5 6">DSM 26130</strain>
    </source>
</reference>
<dbReference type="Pfam" id="PF07695">
    <property type="entry name" value="7TMR-DISM_7TM"/>
    <property type="match status" value="1"/>
</dbReference>
<feature type="coiled-coil region" evidence="1">
    <location>
        <begin position="240"/>
        <end position="267"/>
    </location>
</feature>
<feature type="transmembrane region" description="Helical" evidence="2">
    <location>
        <begin position="158"/>
        <end position="181"/>
    </location>
</feature>
<dbReference type="Proteomes" id="UP000198598">
    <property type="component" value="Unassembled WGS sequence"/>
</dbReference>
<feature type="domain" description="7TM-DISM receptor extracellular" evidence="4">
    <location>
        <begin position="6"/>
        <end position="214"/>
    </location>
</feature>
<dbReference type="RefSeq" id="WP_245776531.1">
    <property type="nucleotide sequence ID" value="NZ_FOLQ01000002.1"/>
</dbReference>
<keyword evidence="2" id="KW-0812">Transmembrane</keyword>
<protein>
    <submittedName>
        <fullName evidence="5">7TM diverse intracellular signalling</fullName>
    </submittedName>
</protein>
<evidence type="ECO:0000259" key="3">
    <source>
        <dbReference type="Pfam" id="PF06580"/>
    </source>
</evidence>
<dbReference type="Pfam" id="PF06580">
    <property type="entry name" value="His_kinase"/>
    <property type="match status" value="1"/>
</dbReference>
<proteinExistence type="predicted"/>
<feature type="transmembrane region" description="Helical" evidence="2">
    <location>
        <begin position="70"/>
        <end position="87"/>
    </location>
</feature>